<organism evidence="7 8">
    <name type="scientific">Tectimicrobiota bacterium</name>
    <dbReference type="NCBI Taxonomy" id="2528274"/>
    <lineage>
        <taxon>Bacteria</taxon>
        <taxon>Pseudomonadati</taxon>
        <taxon>Nitrospinota/Tectimicrobiota group</taxon>
        <taxon>Candidatus Tectimicrobiota</taxon>
    </lineage>
</organism>
<dbReference type="EMBL" id="VGLS01000648">
    <property type="protein sequence ID" value="MBM3225675.1"/>
    <property type="molecule type" value="Genomic_DNA"/>
</dbReference>
<dbReference type="GO" id="GO:0005524">
    <property type="term" value="F:ATP binding"/>
    <property type="evidence" value="ECO:0007669"/>
    <property type="project" value="UniProtKB-UniRule"/>
</dbReference>
<protein>
    <recommendedName>
        <fullName evidence="5 6">Dephospho-CoA kinase</fullName>
        <ecNumber evidence="5 6">2.7.1.24</ecNumber>
    </recommendedName>
    <alternativeName>
        <fullName evidence="5">Dephosphocoenzyme A kinase</fullName>
    </alternativeName>
</protein>
<name>A0A938B5K9_UNCTE</name>
<dbReference type="Proteomes" id="UP000712673">
    <property type="component" value="Unassembled WGS sequence"/>
</dbReference>
<dbReference type="PANTHER" id="PTHR10695">
    <property type="entry name" value="DEPHOSPHO-COA KINASE-RELATED"/>
    <property type="match status" value="1"/>
</dbReference>
<keyword evidence="5 7" id="KW-0808">Transferase</keyword>
<dbReference type="GO" id="GO:0004140">
    <property type="term" value="F:dephospho-CoA kinase activity"/>
    <property type="evidence" value="ECO:0007669"/>
    <property type="project" value="UniProtKB-UniRule"/>
</dbReference>
<feature type="binding site" evidence="5">
    <location>
        <begin position="14"/>
        <end position="19"/>
    </location>
    <ligand>
        <name>ATP</name>
        <dbReference type="ChEBI" id="CHEBI:30616"/>
    </ligand>
</feature>
<dbReference type="HAMAP" id="MF_00376">
    <property type="entry name" value="Dephospho_CoA_kinase"/>
    <property type="match status" value="1"/>
</dbReference>
<evidence type="ECO:0000256" key="4">
    <source>
        <dbReference type="ARBA" id="ARBA00022993"/>
    </source>
</evidence>
<evidence type="ECO:0000313" key="8">
    <source>
        <dbReference type="Proteomes" id="UP000712673"/>
    </source>
</evidence>
<keyword evidence="5 7" id="KW-0418">Kinase</keyword>
<comment type="function">
    <text evidence="5">Catalyzes the phosphorylation of the 3'-hydroxyl group of dephosphocoenzyme A to form coenzyme A.</text>
</comment>
<dbReference type="CDD" id="cd02022">
    <property type="entry name" value="DPCK"/>
    <property type="match status" value="1"/>
</dbReference>
<keyword evidence="3 5" id="KW-0067">ATP-binding</keyword>
<dbReference type="GO" id="GO:0005737">
    <property type="term" value="C:cytoplasm"/>
    <property type="evidence" value="ECO:0007669"/>
    <property type="project" value="UniProtKB-SubCell"/>
</dbReference>
<dbReference type="SUPFAM" id="SSF52540">
    <property type="entry name" value="P-loop containing nucleoside triphosphate hydrolases"/>
    <property type="match status" value="1"/>
</dbReference>
<keyword evidence="2 5" id="KW-0547">Nucleotide-binding</keyword>
<evidence type="ECO:0000256" key="2">
    <source>
        <dbReference type="ARBA" id="ARBA00022741"/>
    </source>
</evidence>
<dbReference type="InterPro" id="IPR027417">
    <property type="entry name" value="P-loop_NTPase"/>
</dbReference>
<proteinExistence type="inferred from homology"/>
<evidence type="ECO:0000313" key="7">
    <source>
        <dbReference type="EMBL" id="MBM3225675.1"/>
    </source>
</evidence>
<evidence type="ECO:0000256" key="1">
    <source>
        <dbReference type="ARBA" id="ARBA00009018"/>
    </source>
</evidence>
<dbReference type="Gene3D" id="3.40.50.300">
    <property type="entry name" value="P-loop containing nucleotide triphosphate hydrolases"/>
    <property type="match status" value="1"/>
</dbReference>
<dbReference type="GO" id="GO:0015937">
    <property type="term" value="P:coenzyme A biosynthetic process"/>
    <property type="evidence" value="ECO:0007669"/>
    <property type="project" value="UniProtKB-UniRule"/>
</dbReference>
<dbReference type="EC" id="2.7.1.24" evidence="5 6"/>
<evidence type="ECO:0000256" key="5">
    <source>
        <dbReference type="HAMAP-Rule" id="MF_00376"/>
    </source>
</evidence>
<comment type="subcellular location">
    <subcellularLocation>
        <location evidence="5">Cytoplasm</location>
    </subcellularLocation>
</comment>
<comment type="similarity">
    <text evidence="1 5">Belongs to the CoaE family.</text>
</comment>
<dbReference type="PANTHER" id="PTHR10695:SF46">
    <property type="entry name" value="BIFUNCTIONAL COENZYME A SYNTHASE-RELATED"/>
    <property type="match status" value="1"/>
</dbReference>
<evidence type="ECO:0000256" key="6">
    <source>
        <dbReference type="NCBIfam" id="TIGR00152"/>
    </source>
</evidence>
<accession>A0A938B5K9</accession>
<dbReference type="PROSITE" id="PS51219">
    <property type="entry name" value="DPCK"/>
    <property type="match status" value="1"/>
</dbReference>
<comment type="catalytic activity">
    <reaction evidence="5">
        <text>3'-dephospho-CoA + ATP = ADP + CoA + H(+)</text>
        <dbReference type="Rhea" id="RHEA:18245"/>
        <dbReference type="ChEBI" id="CHEBI:15378"/>
        <dbReference type="ChEBI" id="CHEBI:30616"/>
        <dbReference type="ChEBI" id="CHEBI:57287"/>
        <dbReference type="ChEBI" id="CHEBI:57328"/>
        <dbReference type="ChEBI" id="CHEBI:456216"/>
        <dbReference type="EC" id="2.7.1.24"/>
    </reaction>
</comment>
<dbReference type="AlphaFoldDB" id="A0A938B5K9"/>
<gene>
    <name evidence="5" type="primary">coaE</name>
    <name evidence="7" type="ORF">FJZ47_18005</name>
</gene>
<dbReference type="InterPro" id="IPR001977">
    <property type="entry name" value="Depp_CoAkinase"/>
</dbReference>
<comment type="caution">
    <text evidence="7">The sequence shown here is derived from an EMBL/GenBank/DDBJ whole genome shotgun (WGS) entry which is preliminary data.</text>
</comment>
<reference evidence="7" key="1">
    <citation type="submission" date="2019-03" db="EMBL/GenBank/DDBJ databases">
        <title>Lake Tanganyika Metagenome-Assembled Genomes (MAGs).</title>
        <authorList>
            <person name="Tran P."/>
        </authorList>
    </citation>
    <scope>NUCLEOTIDE SEQUENCE</scope>
    <source>
        <strain evidence="7">K_DeepCast_65m_m2_066</strain>
    </source>
</reference>
<evidence type="ECO:0000256" key="3">
    <source>
        <dbReference type="ARBA" id="ARBA00022840"/>
    </source>
</evidence>
<sequence>MRPMAVYGLTGGIGAGKSTVCRMLQAHHITVLAADDIGRQVVAPGSPGLAEVVAAFGPEILDSTGALDRRQLGAVVFNDPARRRQLEAIMHPLVKTHSQALFAELTAAGVPIIVYESALLFETERHHEMQGTILVTAGEAQRISRVQQRDSATEAAVRARIQAQLSDDRKRQLADYILDNNGDVQDLQRQVDALVMTLRQATGTASLPTA</sequence>
<dbReference type="Pfam" id="PF01121">
    <property type="entry name" value="CoaE"/>
    <property type="match status" value="1"/>
</dbReference>
<comment type="pathway">
    <text evidence="5">Cofactor biosynthesis; coenzyme A biosynthesis; CoA from (R)-pantothenate: step 5/5.</text>
</comment>
<dbReference type="NCBIfam" id="TIGR00152">
    <property type="entry name" value="dephospho-CoA kinase"/>
    <property type="match status" value="1"/>
</dbReference>
<keyword evidence="5" id="KW-0963">Cytoplasm</keyword>
<keyword evidence="4 5" id="KW-0173">Coenzyme A biosynthesis</keyword>